<dbReference type="Gene3D" id="1.10.10.10">
    <property type="entry name" value="Winged helix-like DNA-binding domain superfamily/Winged helix DNA-binding domain"/>
    <property type="match status" value="1"/>
</dbReference>
<evidence type="ECO:0000256" key="3">
    <source>
        <dbReference type="ARBA" id="ARBA00023125"/>
    </source>
</evidence>
<dbReference type="PROSITE" id="PS50931">
    <property type="entry name" value="HTH_LYSR"/>
    <property type="match status" value="1"/>
</dbReference>
<dbReference type="PANTHER" id="PTHR30293:SF0">
    <property type="entry name" value="NITROGEN ASSIMILATION REGULATORY PROTEIN NAC"/>
    <property type="match status" value="1"/>
</dbReference>
<feature type="domain" description="HTH lysR-type" evidence="6">
    <location>
        <begin position="27"/>
        <end position="84"/>
    </location>
</feature>
<comment type="caution">
    <text evidence="7">The sequence shown here is derived from an EMBL/GenBank/DDBJ whole genome shotgun (WGS) entry which is preliminary data.</text>
</comment>
<dbReference type="Gene3D" id="3.40.190.290">
    <property type="match status" value="1"/>
</dbReference>
<dbReference type="SUPFAM" id="SSF46785">
    <property type="entry name" value="Winged helix' DNA-binding domain"/>
    <property type="match status" value="1"/>
</dbReference>
<dbReference type="InterPro" id="IPR000847">
    <property type="entry name" value="LysR_HTH_N"/>
</dbReference>
<gene>
    <name evidence="7" type="ORF">CAL24_03490</name>
</gene>
<dbReference type="GO" id="GO:0003700">
    <property type="term" value="F:DNA-binding transcription factor activity"/>
    <property type="evidence" value="ECO:0007669"/>
    <property type="project" value="InterPro"/>
</dbReference>
<name>A0A261VY29_9BORD</name>
<dbReference type="EMBL" id="NEVT01000003">
    <property type="protein sequence ID" value="OZI79016.1"/>
    <property type="molecule type" value="Genomic_DNA"/>
</dbReference>
<dbReference type="InterPro" id="IPR005119">
    <property type="entry name" value="LysR_subst-bd"/>
</dbReference>
<evidence type="ECO:0000313" key="8">
    <source>
        <dbReference type="Proteomes" id="UP000215633"/>
    </source>
</evidence>
<dbReference type="Pfam" id="PF03466">
    <property type="entry name" value="LysR_substrate"/>
    <property type="match status" value="1"/>
</dbReference>
<dbReference type="SUPFAM" id="SSF53850">
    <property type="entry name" value="Periplasmic binding protein-like II"/>
    <property type="match status" value="1"/>
</dbReference>
<evidence type="ECO:0000256" key="5">
    <source>
        <dbReference type="ARBA" id="ARBA00023163"/>
    </source>
</evidence>
<proteinExistence type="inferred from homology"/>
<evidence type="ECO:0000259" key="6">
    <source>
        <dbReference type="PROSITE" id="PS50931"/>
    </source>
</evidence>
<evidence type="ECO:0000256" key="1">
    <source>
        <dbReference type="ARBA" id="ARBA00009437"/>
    </source>
</evidence>
<keyword evidence="4" id="KW-0010">Activator</keyword>
<evidence type="ECO:0000256" key="4">
    <source>
        <dbReference type="ARBA" id="ARBA00023159"/>
    </source>
</evidence>
<comment type="similarity">
    <text evidence="1">Belongs to the LysR transcriptional regulatory family.</text>
</comment>
<keyword evidence="3" id="KW-0238">DNA-binding</keyword>
<keyword evidence="5" id="KW-0804">Transcription</keyword>
<sequence length="325" mass="36095">MMRSRRGPGNVSRLTSDIEKTYTIGAMDLKQIRYFIMACEMRSLSRAAEVLGLSQPSLSRQIQLLEAELRHHLLVRTGRGVEPTPAGLRFLAHAKALDAMAQQARQDMRAFAPPTQHKVRLGMPHRVARRLAPHIVQSFRRQHPGAALALAEGLSSEMNEWLAKDRVDLALLYDPPPSSLVRYESVYREDLVLAYGKACRPAPPPRVRARDLGGYPLVLPSAPNTIRMLVDRTCRELNVALNVVAEVDVVHTILETMTDDNIYTILPRSALNDMPGQTYLTCSEIADPTIMNNLTLATPADRPLPAVVEAAAAIIRALDMKRLFA</sequence>
<dbReference type="Pfam" id="PF00126">
    <property type="entry name" value="HTH_1"/>
    <property type="match status" value="1"/>
</dbReference>
<protein>
    <submittedName>
        <fullName evidence="7">LysR family transcriptional regulator</fullName>
    </submittedName>
</protein>
<accession>A0A261VY29</accession>
<dbReference type="Proteomes" id="UP000215633">
    <property type="component" value="Unassembled WGS sequence"/>
</dbReference>
<organism evidence="7 8">
    <name type="scientific">Bordetella genomosp. 2</name>
    <dbReference type="NCBI Taxonomy" id="1983456"/>
    <lineage>
        <taxon>Bacteria</taxon>
        <taxon>Pseudomonadati</taxon>
        <taxon>Pseudomonadota</taxon>
        <taxon>Betaproteobacteria</taxon>
        <taxon>Burkholderiales</taxon>
        <taxon>Alcaligenaceae</taxon>
        <taxon>Bordetella</taxon>
    </lineage>
</organism>
<keyword evidence="8" id="KW-1185">Reference proteome</keyword>
<reference evidence="8" key="1">
    <citation type="submission" date="2017-05" db="EMBL/GenBank/DDBJ databases">
        <title>Complete and WGS of Bordetella genogroups.</title>
        <authorList>
            <person name="Spilker T."/>
            <person name="Lipuma J."/>
        </authorList>
    </citation>
    <scope>NUCLEOTIDE SEQUENCE [LARGE SCALE GENOMIC DNA]</scope>
    <source>
        <strain evidence="8">AU8256</strain>
    </source>
</reference>
<dbReference type="GO" id="GO:2000142">
    <property type="term" value="P:regulation of DNA-templated transcription initiation"/>
    <property type="evidence" value="ECO:0007669"/>
    <property type="project" value="TreeGrafter"/>
</dbReference>
<dbReference type="AlphaFoldDB" id="A0A261VY29"/>
<evidence type="ECO:0000256" key="2">
    <source>
        <dbReference type="ARBA" id="ARBA00023015"/>
    </source>
</evidence>
<dbReference type="PRINTS" id="PR00039">
    <property type="entry name" value="HTHLYSR"/>
</dbReference>
<keyword evidence="2" id="KW-0805">Transcription regulation</keyword>
<dbReference type="PANTHER" id="PTHR30293">
    <property type="entry name" value="TRANSCRIPTIONAL REGULATORY PROTEIN NAC-RELATED"/>
    <property type="match status" value="1"/>
</dbReference>
<dbReference type="InterPro" id="IPR036390">
    <property type="entry name" value="WH_DNA-bd_sf"/>
</dbReference>
<dbReference type="GO" id="GO:0003677">
    <property type="term" value="F:DNA binding"/>
    <property type="evidence" value="ECO:0007669"/>
    <property type="project" value="UniProtKB-KW"/>
</dbReference>
<dbReference type="FunFam" id="1.10.10.10:FF:000001">
    <property type="entry name" value="LysR family transcriptional regulator"/>
    <property type="match status" value="1"/>
</dbReference>
<dbReference type="InterPro" id="IPR036388">
    <property type="entry name" value="WH-like_DNA-bd_sf"/>
</dbReference>
<evidence type="ECO:0000313" key="7">
    <source>
        <dbReference type="EMBL" id="OZI79016.1"/>
    </source>
</evidence>